<dbReference type="InterPro" id="IPR014507">
    <property type="entry name" value="Baseplate_assembly_J_pred"/>
</dbReference>
<protein>
    <submittedName>
        <fullName evidence="2">Baseplate assembly protein J</fullName>
    </submittedName>
</protein>
<dbReference type="HOGENOM" id="CLU_046415_0_0_7"/>
<feature type="domain" description="Baseplate J-like C-terminal" evidence="1">
    <location>
        <begin position="211"/>
        <end position="291"/>
    </location>
</feature>
<dbReference type="InterPro" id="IPR058530">
    <property type="entry name" value="Baseplate_J-like_C"/>
</dbReference>
<dbReference type="OrthoDB" id="9793802at2"/>
<evidence type="ECO:0000313" key="3">
    <source>
        <dbReference type="Proteomes" id="UP000010808"/>
    </source>
</evidence>
<name>L0R6A1_9BACT</name>
<dbReference type="STRING" id="1121451.DESAM_10242"/>
<dbReference type="Proteomes" id="UP000010808">
    <property type="component" value="Chromosome"/>
</dbReference>
<dbReference type="PANTHER" id="PTHR35862">
    <property type="entry name" value="FELS-2 PROPHAGE PROTEIN"/>
    <property type="match status" value="1"/>
</dbReference>
<dbReference type="PATRIC" id="fig|1121451.3.peg.225"/>
<dbReference type="RefSeq" id="WP_015334833.1">
    <property type="nucleotide sequence ID" value="NC_020055.1"/>
</dbReference>
<keyword evidence="3" id="KW-1185">Reference proteome</keyword>
<accession>L0R6A1</accession>
<sequence>MKTGFSPIDLSKLPAPQVVEELDFEVIFQELLSGFMARNREYSSIVESDPVYKAFEEVAYREMILRQDSNDKARAVMLAFARGSDLNHLAALAPVERKLIDTGDPDAEPPVPPTYESDEEFRARTQLAPEGFSVAGPEQGYRYHALKAAEVRDALSRRTAPGCIELVVLGRIGNGTPSVKALGEVEEIFSDRTVRPQGDLLTIRPADIIEYEVAAVLTVADGPSDSVVISAAKAAVRDYVTRAHALGGRVTLSGLSAAMTVEGVIDVQKSSPAENIVCELWQAPYCTVINISVVTL</sequence>
<dbReference type="eggNOG" id="COG3948">
    <property type="taxonomic scope" value="Bacteria"/>
</dbReference>
<dbReference type="PIRSF" id="PIRSF020481">
    <property type="entry name" value="BAP"/>
    <property type="match status" value="1"/>
</dbReference>
<evidence type="ECO:0000259" key="1">
    <source>
        <dbReference type="Pfam" id="PF26079"/>
    </source>
</evidence>
<organism evidence="2 3">
    <name type="scientific">Maridesulfovibrio hydrothermalis AM13 = DSM 14728</name>
    <dbReference type="NCBI Taxonomy" id="1121451"/>
    <lineage>
        <taxon>Bacteria</taxon>
        <taxon>Pseudomonadati</taxon>
        <taxon>Thermodesulfobacteriota</taxon>
        <taxon>Desulfovibrionia</taxon>
        <taxon>Desulfovibrionales</taxon>
        <taxon>Desulfovibrionaceae</taxon>
        <taxon>Maridesulfovibrio</taxon>
    </lineage>
</organism>
<dbReference type="KEGG" id="dhy:DESAM_10242"/>
<dbReference type="EMBL" id="FO203522">
    <property type="protein sequence ID" value="CCO22223.1"/>
    <property type="molecule type" value="Genomic_DNA"/>
</dbReference>
<dbReference type="PANTHER" id="PTHR35862:SF1">
    <property type="entry name" value="FELS-2 PROPHAGE PROTEIN"/>
    <property type="match status" value="1"/>
</dbReference>
<dbReference type="InterPro" id="IPR052726">
    <property type="entry name" value="Phage_Baseplate_Hub"/>
</dbReference>
<dbReference type="AlphaFoldDB" id="L0R6A1"/>
<reference evidence="2 3" key="1">
    <citation type="submission" date="2012-10" db="EMBL/GenBank/DDBJ databases">
        <authorList>
            <person name="Genoscope - CEA"/>
        </authorList>
    </citation>
    <scope>NUCLEOTIDE SEQUENCE [LARGE SCALE GENOMIC DNA]</scope>
    <source>
        <strain evidence="3">AM13 / DSM 14728</strain>
    </source>
</reference>
<proteinExistence type="predicted"/>
<gene>
    <name evidence="2" type="primary">J</name>
    <name evidence="2" type="ORF">DESAM_10242</name>
</gene>
<dbReference type="Pfam" id="PF26079">
    <property type="entry name" value="Baseplate_J_C"/>
    <property type="match status" value="1"/>
</dbReference>
<evidence type="ECO:0000313" key="2">
    <source>
        <dbReference type="EMBL" id="CCO22223.1"/>
    </source>
</evidence>